<evidence type="ECO:0000313" key="1">
    <source>
        <dbReference type="EMBL" id="KAJ8406458.1"/>
    </source>
</evidence>
<comment type="caution">
    <text evidence="1">The sequence shown here is derived from an EMBL/GenBank/DDBJ whole genome shotgun (WGS) entry which is preliminary data.</text>
</comment>
<proteinExistence type="predicted"/>
<evidence type="ECO:0000313" key="2">
    <source>
        <dbReference type="Proteomes" id="UP001221898"/>
    </source>
</evidence>
<feature type="non-terminal residue" evidence="1">
    <location>
        <position position="1"/>
    </location>
</feature>
<dbReference type="AlphaFoldDB" id="A0AAD7SQK9"/>
<reference evidence="1" key="1">
    <citation type="journal article" date="2023" name="Science">
        <title>Genome structures resolve the early diversification of teleost fishes.</title>
        <authorList>
            <person name="Parey E."/>
            <person name="Louis A."/>
            <person name="Montfort J."/>
            <person name="Bouchez O."/>
            <person name="Roques C."/>
            <person name="Iampietro C."/>
            <person name="Lluch J."/>
            <person name="Castinel A."/>
            <person name="Donnadieu C."/>
            <person name="Desvignes T."/>
            <person name="Floi Bucao C."/>
            <person name="Jouanno E."/>
            <person name="Wen M."/>
            <person name="Mejri S."/>
            <person name="Dirks R."/>
            <person name="Jansen H."/>
            <person name="Henkel C."/>
            <person name="Chen W.J."/>
            <person name="Zahm M."/>
            <person name="Cabau C."/>
            <person name="Klopp C."/>
            <person name="Thompson A.W."/>
            <person name="Robinson-Rechavi M."/>
            <person name="Braasch I."/>
            <person name="Lecointre G."/>
            <person name="Bobe J."/>
            <person name="Postlethwait J.H."/>
            <person name="Berthelot C."/>
            <person name="Roest Crollius H."/>
            <person name="Guiguen Y."/>
        </authorList>
    </citation>
    <scope>NUCLEOTIDE SEQUENCE</scope>
    <source>
        <strain evidence="1">NC1722</strain>
    </source>
</reference>
<keyword evidence="2" id="KW-1185">Reference proteome</keyword>
<dbReference type="EMBL" id="JAINUG010000043">
    <property type="protein sequence ID" value="KAJ8406458.1"/>
    <property type="molecule type" value="Genomic_DNA"/>
</dbReference>
<dbReference type="Proteomes" id="UP001221898">
    <property type="component" value="Unassembled WGS sequence"/>
</dbReference>
<feature type="non-terminal residue" evidence="1">
    <location>
        <position position="123"/>
    </location>
</feature>
<gene>
    <name evidence="1" type="ORF">AAFF_G00300320</name>
</gene>
<organism evidence="1 2">
    <name type="scientific">Aldrovandia affinis</name>
    <dbReference type="NCBI Taxonomy" id="143900"/>
    <lineage>
        <taxon>Eukaryota</taxon>
        <taxon>Metazoa</taxon>
        <taxon>Chordata</taxon>
        <taxon>Craniata</taxon>
        <taxon>Vertebrata</taxon>
        <taxon>Euteleostomi</taxon>
        <taxon>Actinopterygii</taxon>
        <taxon>Neopterygii</taxon>
        <taxon>Teleostei</taxon>
        <taxon>Notacanthiformes</taxon>
        <taxon>Halosauridae</taxon>
        <taxon>Aldrovandia</taxon>
    </lineage>
</organism>
<accession>A0AAD7SQK9</accession>
<protein>
    <submittedName>
        <fullName evidence="1">Uncharacterized protein</fullName>
    </submittedName>
</protein>
<name>A0AAD7SQK9_9TELE</name>
<sequence length="123" mass="13167">TRVRELSSYLLPVLRRSLTQGGAGPGALLLSEISPSPARSWGLALTAGFDAQTARGRAALSPTTRDGHHTTPSTPHWHHTICLNNVPFSLSCACSVLCRLGRAARAPSERVLPADHLFYTPQS</sequence>